<evidence type="ECO:0000313" key="3">
    <source>
        <dbReference type="Proteomes" id="UP001157017"/>
    </source>
</evidence>
<proteinExistence type="predicted"/>
<dbReference type="Pfam" id="PF17827">
    <property type="entry name" value="PrmC_N"/>
    <property type="match status" value="1"/>
</dbReference>
<evidence type="ECO:0000259" key="1">
    <source>
        <dbReference type="Pfam" id="PF17827"/>
    </source>
</evidence>
<dbReference type="InterPro" id="IPR040758">
    <property type="entry name" value="PrmC_N"/>
</dbReference>
<feature type="domain" description="Release factor glutamine methyltransferase N-terminal" evidence="1">
    <location>
        <begin position="7"/>
        <end position="43"/>
    </location>
</feature>
<organism evidence="2 3">
    <name type="scientific">Angustibacter aerolatus</name>
    <dbReference type="NCBI Taxonomy" id="1162965"/>
    <lineage>
        <taxon>Bacteria</taxon>
        <taxon>Bacillati</taxon>
        <taxon>Actinomycetota</taxon>
        <taxon>Actinomycetes</taxon>
        <taxon>Kineosporiales</taxon>
        <taxon>Kineosporiaceae</taxon>
    </lineage>
</organism>
<keyword evidence="3" id="KW-1185">Reference proteome</keyword>
<protein>
    <recommendedName>
        <fullName evidence="1">Release factor glutamine methyltransferase N-terminal domain-containing protein</fullName>
    </recommendedName>
</protein>
<dbReference type="Proteomes" id="UP001157017">
    <property type="component" value="Unassembled WGS sequence"/>
</dbReference>
<evidence type="ECO:0000313" key="2">
    <source>
        <dbReference type="EMBL" id="GMA88607.1"/>
    </source>
</evidence>
<dbReference type="EMBL" id="BSUZ01000001">
    <property type="protein sequence ID" value="GMA88607.1"/>
    <property type="molecule type" value="Genomic_DNA"/>
</dbReference>
<gene>
    <name evidence="2" type="ORF">GCM10025868_38570</name>
</gene>
<comment type="caution">
    <text evidence="2">The sequence shown here is derived from an EMBL/GenBank/DDBJ whole genome shotgun (WGS) entry which is preliminary data.</text>
</comment>
<sequence>MSLPATLRAAASRLADAGVPSPRHDAEVLAAFVLGVPRPQVALAAARGDVLEPG</sequence>
<dbReference type="Gene3D" id="1.10.8.10">
    <property type="entry name" value="DNA helicase RuvA subunit, C-terminal domain"/>
    <property type="match status" value="1"/>
</dbReference>
<name>A0ABQ6JP32_9ACTN</name>
<reference evidence="3" key="1">
    <citation type="journal article" date="2019" name="Int. J. Syst. Evol. Microbiol.">
        <title>The Global Catalogue of Microorganisms (GCM) 10K type strain sequencing project: providing services to taxonomists for standard genome sequencing and annotation.</title>
        <authorList>
            <consortium name="The Broad Institute Genomics Platform"/>
            <consortium name="The Broad Institute Genome Sequencing Center for Infectious Disease"/>
            <person name="Wu L."/>
            <person name="Ma J."/>
        </authorList>
    </citation>
    <scope>NUCLEOTIDE SEQUENCE [LARGE SCALE GENOMIC DNA]</scope>
    <source>
        <strain evidence="3">NBRC 108730</strain>
    </source>
</reference>
<accession>A0ABQ6JP32</accession>